<dbReference type="EMBL" id="JACRSQ010000010">
    <property type="protein sequence ID" value="MBC8543566.1"/>
    <property type="molecule type" value="Genomic_DNA"/>
</dbReference>
<dbReference type="Proteomes" id="UP000657006">
    <property type="component" value="Unassembled WGS sequence"/>
</dbReference>
<keyword evidence="2" id="KW-1133">Transmembrane helix</keyword>
<sequence>MKSFKSAYQEEFSSVVPDGTLLSETKRRMRGAQNRCRQGRRIGYAAVAACLILAFSGAAVLLKDRGAVNPQGTQQSPNGITAQIRTPEEVSRPESLDEPSESVKSEDSQGALPIQSDVEGVKEGERRAIAQSELYSEALYASYIPTSFLPGYAFESASVSKNHDLEAFILSYTDGGYDYIRITIRPYIESDASRMTAAAAIEQYNICEYSIPLADSVPHELYETMHYPIFQAREISEDVLRLRILAVSEQGEDQTQKESMSFSLLCGDTVVEYSIKGAKLEPGAVLDMIQSASFYRS</sequence>
<comment type="caution">
    <text evidence="3">The sequence shown here is derived from an EMBL/GenBank/DDBJ whole genome shotgun (WGS) entry which is preliminary data.</text>
</comment>
<keyword evidence="2" id="KW-0812">Transmembrane</keyword>
<reference evidence="3" key="1">
    <citation type="submission" date="2020-08" db="EMBL/GenBank/DDBJ databases">
        <title>Genome public.</title>
        <authorList>
            <person name="Liu C."/>
            <person name="Sun Q."/>
        </authorList>
    </citation>
    <scope>NUCLEOTIDE SEQUENCE</scope>
    <source>
        <strain evidence="3">NSJ-32</strain>
    </source>
</reference>
<evidence type="ECO:0000313" key="4">
    <source>
        <dbReference type="Proteomes" id="UP000657006"/>
    </source>
</evidence>
<dbReference type="AlphaFoldDB" id="A0A926DT45"/>
<keyword evidence="4" id="KW-1185">Reference proteome</keyword>
<evidence type="ECO:0000313" key="3">
    <source>
        <dbReference type="EMBL" id="MBC8543566.1"/>
    </source>
</evidence>
<feature type="region of interest" description="Disordered" evidence="1">
    <location>
        <begin position="69"/>
        <end position="117"/>
    </location>
</feature>
<evidence type="ECO:0000256" key="2">
    <source>
        <dbReference type="SAM" id="Phobius"/>
    </source>
</evidence>
<keyword evidence="2" id="KW-0472">Membrane</keyword>
<name>A0A926DT45_9FIRM</name>
<feature type="compositionally biased region" description="Polar residues" evidence="1">
    <location>
        <begin position="70"/>
        <end position="84"/>
    </location>
</feature>
<evidence type="ECO:0000256" key="1">
    <source>
        <dbReference type="SAM" id="MobiDB-lite"/>
    </source>
</evidence>
<gene>
    <name evidence="3" type="ORF">H8730_08415</name>
</gene>
<feature type="transmembrane region" description="Helical" evidence="2">
    <location>
        <begin position="42"/>
        <end position="62"/>
    </location>
</feature>
<proteinExistence type="predicted"/>
<organism evidence="3 4">
    <name type="scientific">Bianquea renquensis</name>
    <dbReference type="NCBI Taxonomy" id="2763661"/>
    <lineage>
        <taxon>Bacteria</taxon>
        <taxon>Bacillati</taxon>
        <taxon>Bacillota</taxon>
        <taxon>Clostridia</taxon>
        <taxon>Eubacteriales</taxon>
        <taxon>Bianqueaceae</taxon>
        <taxon>Bianquea</taxon>
    </lineage>
</organism>
<accession>A0A926DT45</accession>
<protein>
    <recommendedName>
        <fullName evidence="5">DUF4367 domain-containing protein</fullName>
    </recommendedName>
</protein>
<evidence type="ECO:0008006" key="5">
    <source>
        <dbReference type="Google" id="ProtNLM"/>
    </source>
</evidence>
<feature type="compositionally biased region" description="Basic and acidic residues" evidence="1">
    <location>
        <begin position="86"/>
        <end position="107"/>
    </location>
</feature>
<dbReference type="RefSeq" id="WP_177718124.1">
    <property type="nucleotide sequence ID" value="NZ_JACRSQ010000010.1"/>
</dbReference>